<dbReference type="GO" id="GO:0003824">
    <property type="term" value="F:catalytic activity"/>
    <property type="evidence" value="ECO:0007669"/>
    <property type="project" value="InterPro"/>
</dbReference>
<accession>A0A094PP81</accession>
<reference evidence="2" key="1">
    <citation type="submission" date="2014-06" db="EMBL/GenBank/DDBJ databases">
        <title>Key roles for freshwater Actinobacteria revealed by deep metagenomic sequencing.</title>
        <authorList>
            <person name="Ghai R."/>
            <person name="Mizuno C.M."/>
            <person name="Picazo A."/>
            <person name="Camacho A."/>
            <person name="Rodriguez-Valera F."/>
        </authorList>
    </citation>
    <scope>NUCLEOTIDE SEQUENCE</scope>
</reference>
<dbReference type="SUPFAM" id="SSF53474">
    <property type="entry name" value="alpha/beta-Hydrolases"/>
    <property type="match status" value="1"/>
</dbReference>
<dbReference type="PRINTS" id="PR00111">
    <property type="entry name" value="ABHYDROLASE"/>
</dbReference>
<sequence length="332" mass="34999">MKRLRRLSTVLLVVLAGLTTLPYLIDVPKGADVDPATLLAVAAAPGARIITADGVQSVVAEAGNPQDPALLLIHGFGGSTYGYRDVMAPLAARGWHVIAIDLPGFGLSEKSWGRDYSHKAQATFALAVLDQLKVDRAVVLGHSMGGNVISWMLALAPERIAGLAYIDAAVVQPKSGGNSSPSFASALLDVPPVRRIARIAIRSAFSRETFAELLSSAFAVKSVVNRYGLVDGYAASSLLRDWDLALLGIIRDSAKNALPDSIANLSAAASTPPTLILWGRDDSWVPLTSGEVLRADLPDAAWVVLPGIGHVPFEEDAPAFIDAVGGWLDTLR</sequence>
<dbReference type="InterPro" id="IPR050266">
    <property type="entry name" value="AB_hydrolase_sf"/>
</dbReference>
<dbReference type="InterPro" id="IPR000073">
    <property type="entry name" value="AB_hydrolase_1"/>
</dbReference>
<protein>
    <recommendedName>
        <fullName evidence="1">AB hydrolase-1 domain-containing protein</fullName>
    </recommendedName>
</protein>
<organism evidence="2">
    <name type="scientific">freshwater metagenome</name>
    <dbReference type="NCBI Taxonomy" id="449393"/>
    <lineage>
        <taxon>unclassified sequences</taxon>
        <taxon>metagenomes</taxon>
        <taxon>ecological metagenomes</taxon>
    </lineage>
</organism>
<dbReference type="PRINTS" id="PR00412">
    <property type="entry name" value="EPOXHYDRLASE"/>
</dbReference>
<proteinExistence type="predicted"/>
<dbReference type="Pfam" id="PF00561">
    <property type="entry name" value="Abhydrolase_1"/>
    <property type="match status" value="1"/>
</dbReference>
<evidence type="ECO:0000259" key="1">
    <source>
        <dbReference type="Pfam" id="PF00561"/>
    </source>
</evidence>
<evidence type="ECO:0000313" key="2">
    <source>
        <dbReference type="EMBL" id="KGA13530.1"/>
    </source>
</evidence>
<dbReference type="InterPro" id="IPR029058">
    <property type="entry name" value="AB_hydrolase_fold"/>
</dbReference>
<dbReference type="PANTHER" id="PTHR43798:SF33">
    <property type="entry name" value="HYDROLASE, PUTATIVE (AFU_ORTHOLOGUE AFUA_2G14860)-RELATED"/>
    <property type="match status" value="1"/>
</dbReference>
<gene>
    <name evidence="2" type="ORF">GM51_19515</name>
</gene>
<dbReference type="PANTHER" id="PTHR43798">
    <property type="entry name" value="MONOACYLGLYCEROL LIPASE"/>
    <property type="match status" value="1"/>
</dbReference>
<dbReference type="Gene3D" id="3.40.50.1820">
    <property type="entry name" value="alpha/beta hydrolase"/>
    <property type="match status" value="1"/>
</dbReference>
<dbReference type="AlphaFoldDB" id="A0A094PP81"/>
<dbReference type="GO" id="GO:0016020">
    <property type="term" value="C:membrane"/>
    <property type="evidence" value="ECO:0007669"/>
    <property type="project" value="TreeGrafter"/>
</dbReference>
<dbReference type="EMBL" id="JNSL01000183">
    <property type="protein sequence ID" value="KGA13530.1"/>
    <property type="molecule type" value="Genomic_DNA"/>
</dbReference>
<comment type="caution">
    <text evidence="2">The sequence shown here is derived from an EMBL/GenBank/DDBJ whole genome shotgun (WGS) entry which is preliminary data.</text>
</comment>
<name>A0A094PP81_9ZZZZ</name>
<feature type="domain" description="AB hydrolase-1" evidence="1">
    <location>
        <begin position="68"/>
        <end position="316"/>
    </location>
</feature>
<dbReference type="InterPro" id="IPR000639">
    <property type="entry name" value="Epox_hydrolase-like"/>
</dbReference>